<feature type="transmembrane region" description="Helical" evidence="1">
    <location>
        <begin position="29"/>
        <end position="54"/>
    </location>
</feature>
<name>A0AAV0AUF2_PHAPC</name>
<sequence length="72" mass="8681">MEMSFFFSFFFLSLFSLLLEFTIRNQKIFFLISIIIFFKKKILSNLFLTSIIHYKLRIFLKQIKKGGLIFLG</sequence>
<keyword evidence="1" id="KW-1133">Transmembrane helix</keyword>
<comment type="caution">
    <text evidence="2">The sequence shown here is derived from an EMBL/GenBank/DDBJ whole genome shotgun (WGS) entry which is preliminary data.</text>
</comment>
<dbReference type="EMBL" id="CALTRL010001688">
    <property type="protein sequence ID" value="CAH7673412.1"/>
    <property type="molecule type" value="Genomic_DNA"/>
</dbReference>
<protein>
    <submittedName>
        <fullName evidence="2">Expressed protein</fullName>
    </submittedName>
</protein>
<dbReference type="AlphaFoldDB" id="A0AAV0AUF2"/>
<gene>
    <name evidence="2" type="ORF">PPACK8108_LOCUS8266</name>
</gene>
<keyword evidence="1" id="KW-0812">Transmembrane</keyword>
<accession>A0AAV0AUF2</accession>
<proteinExistence type="predicted"/>
<evidence type="ECO:0000313" key="2">
    <source>
        <dbReference type="EMBL" id="CAH7673412.1"/>
    </source>
</evidence>
<organism evidence="2 3">
    <name type="scientific">Phakopsora pachyrhizi</name>
    <name type="common">Asian soybean rust disease fungus</name>
    <dbReference type="NCBI Taxonomy" id="170000"/>
    <lineage>
        <taxon>Eukaryota</taxon>
        <taxon>Fungi</taxon>
        <taxon>Dikarya</taxon>
        <taxon>Basidiomycota</taxon>
        <taxon>Pucciniomycotina</taxon>
        <taxon>Pucciniomycetes</taxon>
        <taxon>Pucciniales</taxon>
        <taxon>Phakopsoraceae</taxon>
        <taxon>Phakopsora</taxon>
    </lineage>
</organism>
<dbReference type="Proteomes" id="UP001153365">
    <property type="component" value="Unassembled WGS sequence"/>
</dbReference>
<evidence type="ECO:0000256" key="1">
    <source>
        <dbReference type="SAM" id="Phobius"/>
    </source>
</evidence>
<evidence type="ECO:0000313" key="3">
    <source>
        <dbReference type="Proteomes" id="UP001153365"/>
    </source>
</evidence>
<reference evidence="2" key="1">
    <citation type="submission" date="2022-06" db="EMBL/GenBank/DDBJ databases">
        <authorList>
            <consortium name="SYNGENTA / RWTH Aachen University"/>
        </authorList>
    </citation>
    <scope>NUCLEOTIDE SEQUENCE</scope>
</reference>
<keyword evidence="1" id="KW-0472">Membrane</keyword>
<keyword evidence="3" id="KW-1185">Reference proteome</keyword>